<dbReference type="InterPro" id="IPR023214">
    <property type="entry name" value="HAD_sf"/>
</dbReference>
<evidence type="ECO:0000259" key="18">
    <source>
        <dbReference type="Pfam" id="PF16209"/>
    </source>
</evidence>
<feature type="binding site" evidence="15">
    <location>
        <position position="411"/>
    </location>
    <ligand>
        <name>Mg(2+)</name>
        <dbReference type="ChEBI" id="CHEBI:18420"/>
    </ligand>
</feature>
<evidence type="ECO:0000313" key="21">
    <source>
        <dbReference type="Proteomes" id="UP000008672"/>
    </source>
</evidence>
<feature type="transmembrane region" description="Helical" evidence="16">
    <location>
        <begin position="76"/>
        <end position="102"/>
    </location>
</feature>
<dbReference type="InterPro" id="IPR023299">
    <property type="entry name" value="ATPase_P-typ_cyto_dom_N"/>
</dbReference>
<feature type="binding site" evidence="14">
    <location>
        <position position="409"/>
    </location>
    <ligand>
        <name>ATP</name>
        <dbReference type="ChEBI" id="CHEBI:30616"/>
    </ligand>
</feature>
<evidence type="ECO:0000256" key="5">
    <source>
        <dbReference type="ARBA" id="ARBA00022723"/>
    </source>
</evidence>
<evidence type="ECO:0000256" key="8">
    <source>
        <dbReference type="ARBA" id="ARBA00022842"/>
    </source>
</evidence>
<dbReference type="OrthoDB" id="377733at2759"/>
<keyword evidence="9 16" id="KW-1278">Translocase</keyword>
<dbReference type="FunFam" id="3.40.1110.10:FF:000055">
    <property type="entry name" value="Phospholipid-transporting ATPase"/>
    <property type="match status" value="1"/>
</dbReference>
<organism evidence="20 21">
    <name type="scientific">Latimeria chalumnae</name>
    <name type="common">Coelacanth</name>
    <dbReference type="NCBI Taxonomy" id="7897"/>
    <lineage>
        <taxon>Eukaryota</taxon>
        <taxon>Metazoa</taxon>
        <taxon>Chordata</taxon>
        <taxon>Craniata</taxon>
        <taxon>Vertebrata</taxon>
        <taxon>Euteleostomi</taxon>
        <taxon>Coelacanthiformes</taxon>
        <taxon>Coelacanthidae</taxon>
        <taxon>Latimeria</taxon>
    </lineage>
</organism>
<feature type="binding site" evidence="14">
    <location>
        <position position="844"/>
    </location>
    <ligand>
        <name>ATP</name>
        <dbReference type="ChEBI" id="CHEBI:30616"/>
    </ligand>
</feature>
<dbReference type="SFLD" id="SFLDS00003">
    <property type="entry name" value="Haloacid_Dehalogenase"/>
    <property type="match status" value="1"/>
</dbReference>
<dbReference type="GO" id="GO:0007030">
    <property type="term" value="P:Golgi organization"/>
    <property type="evidence" value="ECO:0007669"/>
    <property type="project" value="TreeGrafter"/>
</dbReference>
<feature type="transmembrane region" description="Helical" evidence="16">
    <location>
        <begin position="980"/>
        <end position="1000"/>
    </location>
</feature>
<dbReference type="AlphaFoldDB" id="M3XHC6"/>
<keyword evidence="4 16" id="KW-0812">Transmembrane</keyword>
<evidence type="ECO:0000256" key="15">
    <source>
        <dbReference type="PIRSR" id="PIRSR606539-3"/>
    </source>
</evidence>
<evidence type="ECO:0000256" key="14">
    <source>
        <dbReference type="PIRSR" id="PIRSR606539-2"/>
    </source>
</evidence>
<dbReference type="InterPro" id="IPR008250">
    <property type="entry name" value="ATPase_P-typ_transduc_dom_A_sf"/>
</dbReference>
<dbReference type="PRINTS" id="PR00119">
    <property type="entry name" value="CATATPASE"/>
</dbReference>
<comment type="similarity">
    <text evidence="3 16">Belongs to the cation transport ATPase (P-type) (TC 3.A.3) family. Type IV subfamily.</text>
</comment>
<dbReference type="Gene3D" id="3.40.50.1000">
    <property type="entry name" value="HAD superfamily/HAD-like"/>
    <property type="match status" value="1"/>
</dbReference>
<feature type="binding site" evidence="14">
    <location>
        <position position="547"/>
    </location>
    <ligand>
        <name>ATP</name>
        <dbReference type="ChEBI" id="CHEBI:30616"/>
    </ligand>
</feature>
<feature type="binding site" evidence="15">
    <location>
        <position position="841"/>
    </location>
    <ligand>
        <name>Mg(2+)</name>
        <dbReference type="ChEBI" id="CHEBI:18420"/>
    </ligand>
</feature>
<feature type="transmembrane region" description="Helical" evidence="16">
    <location>
        <begin position="898"/>
        <end position="919"/>
    </location>
</feature>
<evidence type="ECO:0000256" key="9">
    <source>
        <dbReference type="ARBA" id="ARBA00022967"/>
    </source>
</evidence>
<reference evidence="21" key="1">
    <citation type="submission" date="2011-08" db="EMBL/GenBank/DDBJ databases">
        <title>The draft genome of Latimeria chalumnae.</title>
        <authorList>
            <person name="Di Palma F."/>
            <person name="Alfoldi J."/>
            <person name="Johnson J."/>
            <person name="Berlin A."/>
            <person name="Gnerre S."/>
            <person name="Jaffe D."/>
            <person name="MacCallum I."/>
            <person name="Young S."/>
            <person name="Walker B.J."/>
            <person name="Lander E."/>
            <person name="Lindblad-Toh K."/>
        </authorList>
    </citation>
    <scope>NUCLEOTIDE SEQUENCE [LARGE SCALE GENOMIC DNA]</scope>
    <source>
        <strain evidence="21">Wild caught</strain>
    </source>
</reference>
<feature type="transmembrane region" description="Helical" evidence="16">
    <location>
        <begin position="1091"/>
        <end position="1114"/>
    </location>
</feature>
<keyword evidence="21" id="KW-1185">Reference proteome</keyword>
<dbReference type="InterPro" id="IPR001757">
    <property type="entry name" value="P_typ_ATPase"/>
</dbReference>
<feature type="binding site" evidence="14">
    <location>
        <position position="845"/>
    </location>
    <ligand>
        <name>ATP</name>
        <dbReference type="ChEBI" id="CHEBI:30616"/>
    </ligand>
</feature>
<dbReference type="InterPro" id="IPR006539">
    <property type="entry name" value="P-type_ATPase_IV"/>
</dbReference>
<dbReference type="EMBL" id="AFYH01037241">
    <property type="status" value="NOT_ANNOTATED_CDS"/>
    <property type="molecule type" value="Genomic_DNA"/>
</dbReference>
<dbReference type="GO" id="GO:0140326">
    <property type="term" value="F:ATPase-coupled intramembrane lipid transporter activity"/>
    <property type="evidence" value="ECO:0007669"/>
    <property type="project" value="UniProtKB-EC"/>
</dbReference>
<evidence type="ECO:0000256" key="6">
    <source>
        <dbReference type="ARBA" id="ARBA00022741"/>
    </source>
</evidence>
<reference evidence="20" key="3">
    <citation type="submission" date="2025-09" db="UniProtKB">
        <authorList>
            <consortium name="Ensembl"/>
        </authorList>
    </citation>
    <scope>IDENTIFICATION</scope>
</reference>
<dbReference type="SUPFAM" id="SSF56784">
    <property type="entry name" value="HAD-like"/>
    <property type="match status" value="1"/>
</dbReference>
<feature type="binding site" evidence="15">
    <location>
        <position position="845"/>
    </location>
    <ligand>
        <name>Mg(2+)</name>
        <dbReference type="ChEBI" id="CHEBI:18420"/>
    </ligand>
</feature>
<dbReference type="InParanoid" id="M3XHC6"/>
<dbReference type="PANTHER" id="PTHR24092">
    <property type="entry name" value="PROBABLE PHOSPHOLIPID-TRANSPORTING ATPASE"/>
    <property type="match status" value="1"/>
</dbReference>
<dbReference type="PANTHER" id="PTHR24092:SF78">
    <property type="entry name" value="PHOSPHOLIPID-TRANSPORTING ATPASE IK"/>
    <property type="match status" value="1"/>
</dbReference>
<dbReference type="SFLD" id="SFLDF00027">
    <property type="entry name" value="p-type_atpase"/>
    <property type="match status" value="1"/>
</dbReference>
<dbReference type="EMBL" id="AFYH01037239">
    <property type="status" value="NOT_ANNOTATED_CDS"/>
    <property type="molecule type" value="Genomic_DNA"/>
</dbReference>
<dbReference type="Pfam" id="PF16212">
    <property type="entry name" value="PhoLip_ATPase_C"/>
    <property type="match status" value="1"/>
</dbReference>
<dbReference type="SUPFAM" id="SSF81660">
    <property type="entry name" value="Metal cation-transporting ATPase, ATP-binding domain N"/>
    <property type="match status" value="1"/>
</dbReference>
<gene>
    <name evidence="20" type="primary">ATP8B3</name>
</gene>
<dbReference type="GO" id="GO:0016887">
    <property type="term" value="F:ATP hydrolysis activity"/>
    <property type="evidence" value="ECO:0007669"/>
    <property type="project" value="InterPro"/>
</dbReference>
<dbReference type="EC" id="7.6.2.1" evidence="16"/>
<evidence type="ECO:0000256" key="13">
    <source>
        <dbReference type="PIRSR" id="PIRSR606539-1"/>
    </source>
</evidence>
<dbReference type="FunFam" id="3.40.50.1000:FF:000001">
    <property type="entry name" value="Phospholipid-transporting ATPase IC"/>
    <property type="match status" value="1"/>
</dbReference>
<accession>M3XHC6</accession>
<dbReference type="EMBL" id="AFYH01037238">
    <property type="status" value="NOT_ANNOTATED_CDS"/>
    <property type="molecule type" value="Genomic_DNA"/>
</dbReference>
<feature type="binding site" evidence="15">
    <location>
        <position position="409"/>
    </location>
    <ligand>
        <name>Mg(2+)</name>
        <dbReference type="ChEBI" id="CHEBI:18420"/>
    </ligand>
</feature>
<dbReference type="Gene3D" id="2.70.150.10">
    <property type="entry name" value="Calcium-transporting ATPase, cytoplasmic transduction domain A"/>
    <property type="match status" value="1"/>
</dbReference>
<feature type="compositionally biased region" description="Basic residues" evidence="17">
    <location>
        <begin position="769"/>
        <end position="779"/>
    </location>
</feature>
<dbReference type="KEGG" id="lcm:102361071"/>
<feature type="active site" description="4-aspartylphosphate intermediate" evidence="13">
    <location>
        <position position="409"/>
    </location>
</feature>
<feature type="binding site" evidence="14">
    <location>
        <position position="685"/>
    </location>
    <ligand>
        <name>ATP</name>
        <dbReference type="ChEBI" id="CHEBI:30616"/>
    </ligand>
</feature>
<keyword evidence="5 15" id="KW-0479">Metal-binding</keyword>
<dbReference type="NCBIfam" id="TIGR01494">
    <property type="entry name" value="ATPase_P-type"/>
    <property type="match status" value="1"/>
</dbReference>
<evidence type="ECO:0000259" key="19">
    <source>
        <dbReference type="Pfam" id="PF16212"/>
    </source>
</evidence>
<dbReference type="EMBL" id="AFYH01037240">
    <property type="status" value="NOT_ANNOTATED_CDS"/>
    <property type="molecule type" value="Genomic_DNA"/>
</dbReference>
<evidence type="ECO:0000256" key="1">
    <source>
        <dbReference type="ARBA" id="ARBA00001946"/>
    </source>
</evidence>
<evidence type="ECO:0000256" key="7">
    <source>
        <dbReference type="ARBA" id="ARBA00022840"/>
    </source>
</evidence>
<dbReference type="CDD" id="cd02073">
    <property type="entry name" value="P-type_ATPase_APLT_Dnf-like"/>
    <property type="match status" value="1"/>
</dbReference>
<feature type="binding site" evidence="14">
    <location>
        <position position="570"/>
    </location>
    <ligand>
        <name>ATP</name>
        <dbReference type="ChEBI" id="CHEBI:30616"/>
    </ligand>
</feature>
<protein>
    <recommendedName>
        <fullName evidence="16">Phospholipid-transporting ATPase</fullName>
        <ecNumber evidence="16">7.6.2.1</ecNumber>
    </recommendedName>
</protein>
<feature type="binding site" evidence="14">
    <location>
        <position position="683"/>
    </location>
    <ligand>
        <name>ATP</name>
        <dbReference type="ChEBI" id="CHEBI:30616"/>
    </ligand>
</feature>
<dbReference type="GO" id="GO:0005886">
    <property type="term" value="C:plasma membrane"/>
    <property type="evidence" value="ECO:0007669"/>
    <property type="project" value="TreeGrafter"/>
</dbReference>
<dbReference type="Proteomes" id="UP000008672">
    <property type="component" value="Unassembled WGS sequence"/>
</dbReference>
<feature type="domain" description="P-type ATPase N-terminal" evidence="18">
    <location>
        <begin position="31"/>
        <end position="99"/>
    </location>
</feature>
<dbReference type="PROSITE" id="PS00154">
    <property type="entry name" value="ATPASE_E1_E2"/>
    <property type="match status" value="1"/>
</dbReference>
<dbReference type="Pfam" id="PF13246">
    <property type="entry name" value="Cation_ATPase"/>
    <property type="match status" value="1"/>
</dbReference>
<evidence type="ECO:0000313" key="20">
    <source>
        <dbReference type="Ensembl" id="ENSLACP00000022132.1"/>
    </source>
</evidence>
<feature type="domain" description="P-type ATPase C-terminal" evidence="19">
    <location>
        <begin position="867"/>
        <end position="1119"/>
    </location>
</feature>
<feature type="transmembrane region" description="Helical" evidence="16">
    <location>
        <begin position="1020"/>
        <end position="1037"/>
    </location>
</feature>
<dbReference type="GeneID" id="102361071"/>
<evidence type="ECO:0000256" key="17">
    <source>
        <dbReference type="SAM" id="MobiDB-lite"/>
    </source>
</evidence>
<keyword evidence="8 15" id="KW-0460">Magnesium</keyword>
<dbReference type="InterPro" id="IPR032631">
    <property type="entry name" value="P-type_ATPase_N"/>
</dbReference>
<evidence type="ECO:0000256" key="10">
    <source>
        <dbReference type="ARBA" id="ARBA00022989"/>
    </source>
</evidence>
<dbReference type="InterPro" id="IPR018303">
    <property type="entry name" value="ATPase_P-typ_P_site"/>
</dbReference>
<evidence type="ECO:0000256" key="3">
    <source>
        <dbReference type="ARBA" id="ARBA00008109"/>
    </source>
</evidence>
<feature type="region of interest" description="Disordered" evidence="17">
    <location>
        <begin position="763"/>
        <end position="792"/>
    </location>
</feature>
<dbReference type="InterPro" id="IPR036412">
    <property type="entry name" value="HAD-like_sf"/>
</dbReference>
<dbReference type="GO" id="GO:0005524">
    <property type="term" value="F:ATP binding"/>
    <property type="evidence" value="ECO:0007669"/>
    <property type="project" value="UniProtKB-UniRule"/>
</dbReference>
<name>M3XHC6_LATCH</name>
<dbReference type="GO" id="GO:0045332">
    <property type="term" value="P:phospholipid translocation"/>
    <property type="evidence" value="ECO:0007669"/>
    <property type="project" value="TreeGrafter"/>
</dbReference>
<dbReference type="GeneTree" id="ENSGT00940000160463"/>
<dbReference type="InterPro" id="IPR044492">
    <property type="entry name" value="P_typ_ATPase_HD_dom"/>
</dbReference>
<feature type="binding site" evidence="14">
    <location>
        <position position="603"/>
    </location>
    <ligand>
        <name>ATP</name>
        <dbReference type="ChEBI" id="CHEBI:30616"/>
    </ligand>
</feature>
<sequence>MSKSNSTGSLPEENEKGYTWEVKANDSSFHRHFKKKAFLFFKKRKYASNKIKTAKYSVLTFIPLNLYEQFHRLANVYFLLLFILQCVPAIATLPWFTTLFPLMAVLGIRGIKDLVEDVARHKSDTEVNNRPCDILKGQSFIGMKWEDIQVGDVIRLKNNELVPADLLLLHSSEPNSLCYVETTDIDGETNLKYRQALGVTHQELGTEEKLAVFDGKVICEEPNCRLHSFIGTLLWQGEKYALDQEKVLLRGCKTRNTANCYGLVIFAGFDTKIMRNSGRHVLKRTKIDRLMNHMVLMIFGLLFGSSLFLAIGAGIWEARWGSKAYYLSSNNRDVSPAFHGFLTFWGYIIVMSRVVPVALFVTFELVHLVHSFFINWDVKMYYPKKDIFAKARTTTMNEELGQIKYIFSDKTGTLTQNIMTFKKCCISGKIYGTLPAGTAKPEAVDLSWNKMSDESLKIFDKNLVEVARSGKEPCVQEFFRLLALCHTVMIEDKDGQLVYQAASPDEEALVTAARNLGYVFVSRTQDTITICELGEEQTYKLLAVLDFSSVRKRMSVLLRNPEGKILLYTKGADTVIFERLQQDCPHRASTEKALDSFAEETLRTLCLAYKEVEENFYLEWRRQHHEASVILHNREHQLEAVYEEIEKNLELLGATAIEDKLQDGVPETLQTLRNGNIKIWVLTGDKLETAVNIGYSCKLLTEDMDLLDGNDVCRMLRAMGEKNNNLTTSQTVWGNENPHGMPPRKKALIITGHYLNEIMKESVGVQTRKAQHKKSRRRNNQTGAENGVPRDDEAHAREKAFVDLACSCQTVICCRVTPKQKASVVQLIKNYENAITLAIGDGANDVNMIKTAHIGIGISGQEGTQAVQSSDYALAQFCFLQRLLLVHGRWSYIRISKFLRFFFFKTLIFALVHIWYSFFNGFSAQSVLENWFITLYTVSYTAYPILAMGLLEQDVSDKKSIHFPELYKAGQNEDLFNVKVFGLTIFHSITVSLVLFFVPYGAFTVTVAPDGTFPSDYQCFAVTIATATLFTAILEVMMEITFWTVPSMLAVLISILFYFLFSFITHNMALHRVDPTMFLFPDASLISFRQPYVWLTVLLTVGISVIPGLTFRVLRSIFTTSYIEGKTIHELRKVEESTVELQTYFKRESSRRRSSYAFSHRRGFGELITSGTSLRQKKNGNYPSSQTQVLEQIFLEDRPSNDMVKG</sequence>
<dbReference type="OMA" id="NATECVI"/>
<dbReference type="GO" id="GO:0000287">
    <property type="term" value="F:magnesium ion binding"/>
    <property type="evidence" value="ECO:0007669"/>
    <property type="project" value="UniProtKB-UniRule"/>
</dbReference>
<feature type="binding site" evidence="14">
    <location>
        <position position="821"/>
    </location>
    <ligand>
        <name>ATP</name>
        <dbReference type="ChEBI" id="CHEBI:30616"/>
    </ligand>
</feature>
<dbReference type="Gene3D" id="3.40.1110.10">
    <property type="entry name" value="Calcium-transporting ATPase, cytoplasmic domain N"/>
    <property type="match status" value="1"/>
</dbReference>
<keyword evidence="10 16" id="KW-1133">Transmembrane helix</keyword>
<comment type="cofactor">
    <cofactor evidence="1 15">
        <name>Mg(2+)</name>
        <dbReference type="ChEBI" id="CHEBI:18420"/>
    </cofactor>
</comment>
<dbReference type="InterPro" id="IPR023298">
    <property type="entry name" value="ATPase_P-typ_TM_dom_sf"/>
</dbReference>
<feature type="binding site" evidence="14">
    <location>
        <position position="684"/>
    </location>
    <ligand>
        <name>ATP</name>
        <dbReference type="ChEBI" id="CHEBI:30616"/>
    </ligand>
</feature>
<dbReference type="Pfam" id="PF16209">
    <property type="entry name" value="PhoLip_ATPase_N"/>
    <property type="match status" value="1"/>
</dbReference>
<feature type="binding site" evidence="14">
    <location>
        <position position="506"/>
    </location>
    <ligand>
        <name>ATP</name>
        <dbReference type="ChEBI" id="CHEBI:30616"/>
    </ligand>
</feature>
<feature type="transmembrane region" description="Helical" evidence="16">
    <location>
        <begin position="336"/>
        <end position="363"/>
    </location>
</feature>
<feature type="binding site" evidence="14">
    <location>
        <position position="411"/>
    </location>
    <ligand>
        <name>ATP</name>
        <dbReference type="ChEBI" id="CHEBI:30616"/>
    </ligand>
</feature>
<evidence type="ECO:0000256" key="4">
    <source>
        <dbReference type="ARBA" id="ARBA00022692"/>
    </source>
</evidence>
<reference evidence="20" key="2">
    <citation type="submission" date="2025-08" db="UniProtKB">
        <authorList>
            <consortium name="Ensembl"/>
        </authorList>
    </citation>
    <scope>IDENTIFICATION</scope>
</reference>
<dbReference type="SUPFAM" id="SSF81665">
    <property type="entry name" value="Calcium ATPase, transmembrane domain M"/>
    <property type="match status" value="1"/>
</dbReference>
<feature type="transmembrane region" description="Helical" evidence="16">
    <location>
        <begin position="1049"/>
        <end position="1071"/>
    </location>
</feature>
<dbReference type="SUPFAM" id="SSF81653">
    <property type="entry name" value="Calcium ATPase, transduction domain A"/>
    <property type="match status" value="1"/>
</dbReference>
<dbReference type="NCBIfam" id="TIGR01652">
    <property type="entry name" value="ATPase-Plipid"/>
    <property type="match status" value="1"/>
</dbReference>
<dbReference type="eggNOG" id="KOG0206">
    <property type="taxonomic scope" value="Eukaryota"/>
</dbReference>
<evidence type="ECO:0000256" key="16">
    <source>
        <dbReference type="RuleBase" id="RU362033"/>
    </source>
</evidence>
<dbReference type="InterPro" id="IPR032630">
    <property type="entry name" value="P_typ_ATPase_c"/>
</dbReference>
<dbReference type="Ensembl" id="ENSLACT00000025189.1">
    <property type="protein sequence ID" value="ENSLACP00000022132.1"/>
    <property type="gene ID" value="ENSLACG00000017414.2"/>
</dbReference>
<dbReference type="STRING" id="7897.ENSLACP00000022132"/>
<evidence type="ECO:0000256" key="11">
    <source>
        <dbReference type="ARBA" id="ARBA00023136"/>
    </source>
</evidence>
<feature type="transmembrane region" description="Helical" evidence="16">
    <location>
        <begin position="931"/>
        <end position="951"/>
    </location>
</feature>
<dbReference type="GO" id="GO:0005802">
    <property type="term" value="C:trans-Golgi network"/>
    <property type="evidence" value="ECO:0007669"/>
    <property type="project" value="TreeGrafter"/>
</dbReference>
<feature type="binding site" evidence="14">
    <location>
        <position position="815"/>
    </location>
    <ligand>
        <name>ATP</name>
        <dbReference type="ChEBI" id="CHEBI:30616"/>
    </ligand>
</feature>
<feature type="transmembrane region" description="Helical" evidence="16">
    <location>
        <begin position="294"/>
        <end position="316"/>
    </location>
</feature>
<comment type="catalytic activity">
    <reaction evidence="12 16">
        <text>ATP + H2O + phospholipidSide 1 = ADP + phosphate + phospholipidSide 2.</text>
        <dbReference type="EC" id="7.6.2.1"/>
    </reaction>
</comment>
<feature type="binding site" evidence="14">
    <location>
        <position position="410"/>
    </location>
    <ligand>
        <name>ATP</name>
        <dbReference type="ChEBI" id="CHEBI:30616"/>
    </ligand>
</feature>
<dbReference type="SFLD" id="SFLDG00002">
    <property type="entry name" value="C1.7:_P-type_atpase_like"/>
    <property type="match status" value="1"/>
</dbReference>
<proteinExistence type="inferred from homology"/>
<evidence type="ECO:0000256" key="12">
    <source>
        <dbReference type="ARBA" id="ARBA00034036"/>
    </source>
</evidence>
<keyword evidence="7 14" id="KW-0067">ATP-binding</keyword>
<evidence type="ECO:0000256" key="2">
    <source>
        <dbReference type="ARBA" id="ARBA00004141"/>
    </source>
</evidence>
<keyword evidence="6 14" id="KW-0547">Nucleotide-binding</keyword>
<keyword evidence="11 16" id="KW-0472">Membrane</keyword>
<comment type="subcellular location">
    <subcellularLocation>
        <location evidence="2 16">Membrane</location>
        <topology evidence="2 16">Multi-pass membrane protein</topology>
    </subcellularLocation>
</comment>